<accession>A0A1E5VW49</accession>
<dbReference type="SMART" id="SM00184">
    <property type="entry name" value="RING"/>
    <property type="match status" value="1"/>
</dbReference>
<organism evidence="6 7">
    <name type="scientific">Dichanthelium oligosanthes</name>
    <dbReference type="NCBI Taxonomy" id="888268"/>
    <lineage>
        <taxon>Eukaryota</taxon>
        <taxon>Viridiplantae</taxon>
        <taxon>Streptophyta</taxon>
        <taxon>Embryophyta</taxon>
        <taxon>Tracheophyta</taxon>
        <taxon>Spermatophyta</taxon>
        <taxon>Magnoliopsida</taxon>
        <taxon>Liliopsida</taxon>
        <taxon>Poales</taxon>
        <taxon>Poaceae</taxon>
        <taxon>PACMAD clade</taxon>
        <taxon>Panicoideae</taxon>
        <taxon>Panicodae</taxon>
        <taxon>Paniceae</taxon>
        <taxon>Dichantheliinae</taxon>
        <taxon>Dichanthelium</taxon>
    </lineage>
</organism>
<dbReference type="Proteomes" id="UP000095767">
    <property type="component" value="Unassembled WGS sequence"/>
</dbReference>
<dbReference type="Pfam" id="PF13639">
    <property type="entry name" value="zf-RING_2"/>
    <property type="match status" value="1"/>
</dbReference>
<name>A0A1E5VW49_9POAL</name>
<dbReference type="InterPro" id="IPR051834">
    <property type="entry name" value="RING_finger_E3_ligase"/>
</dbReference>
<dbReference type="GO" id="GO:0061630">
    <property type="term" value="F:ubiquitin protein ligase activity"/>
    <property type="evidence" value="ECO:0007669"/>
    <property type="project" value="TreeGrafter"/>
</dbReference>
<dbReference type="AlphaFoldDB" id="A0A1E5VW49"/>
<evidence type="ECO:0000256" key="1">
    <source>
        <dbReference type="ARBA" id="ARBA00022723"/>
    </source>
</evidence>
<proteinExistence type="predicted"/>
<evidence type="ECO:0000313" key="6">
    <source>
        <dbReference type="EMBL" id="OEL29324.1"/>
    </source>
</evidence>
<dbReference type="InterPro" id="IPR013083">
    <property type="entry name" value="Znf_RING/FYVE/PHD"/>
</dbReference>
<dbReference type="SUPFAM" id="SSF57850">
    <property type="entry name" value="RING/U-box"/>
    <property type="match status" value="1"/>
</dbReference>
<keyword evidence="2 4" id="KW-0863">Zinc-finger</keyword>
<dbReference type="GO" id="GO:0008270">
    <property type="term" value="F:zinc ion binding"/>
    <property type="evidence" value="ECO:0007669"/>
    <property type="project" value="UniProtKB-KW"/>
</dbReference>
<keyword evidence="3" id="KW-0862">Zinc</keyword>
<dbReference type="OrthoDB" id="21204at2759"/>
<keyword evidence="1" id="KW-0479">Metal-binding</keyword>
<dbReference type="InterPro" id="IPR001841">
    <property type="entry name" value="Znf_RING"/>
</dbReference>
<evidence type="ECO:0000256" key="3">
    <source>
        <dbReference type="ARBA" id="ARBA00022833"/>
    </source>
</evidence>
<comment type="caution">
    <text evidence="6">The sequence shown here is derived from an EMBL/GenBank/DDBJ whole genome shotgun (WGS) entry which is preliminary data.</text>
</comment>
<keyword evidence="7" id="KW-1185">Reference proteome</keyword>
<sequence length="123" mass="14079">MAETAGQDCAVCLHRLSEGDRRVRMMPCSHAFHQPCIFNWLKVNGTCPCCRFKLPTDEEQRLLDEQEAATTDGRLVSVPCAARPAIDARLLMARIALGSWRLYERKRIPLSFKLCRNMNCYSF</sequence>
<dbReference type="GO" id="GO:0005634">
    <property type="term" value="C:nucleus"/>
    <property type="evidence" value="ECO:0007669"/>
    <property type="project" value="TreeGrafter"/>
</dbReference>
<evidence type="ECO:0000256" key="4">
    <source>
        <dbReference type="PROSITE-ProRule" id="PRU00175"/>
    </source>
</evidence>
<dbReference type="STRING" id="888268.A0A1E5VW49"/>
<dbReference type="PANTHER" id="PTHR45931:SF23">
    <property type="entry name" value="OS12G0134500 PROTEIN"/>
    <property type="match status" value="1"/>
</dbReference>
<dbReference type="PANTHER" id="PTHR45931">
    <property type="entry name" value="SI:CH211-59O9.10"/>
    <property type="match status" value="1"/>
</dbReference>
<evidence type="ECO:0000259" key="5">
    <source>
        <dbReference type="PROSITE" id="PS50089"/>
    </source>
</evidence>
<dbReference type="PROSITE" id="PS50089">
    <property type="entry name" value="ZF_RING_2"/>
    <property type="match status" value="1"/>
</dbReference>
<evidence type="ECO:0000256" key="2">
    <source>
        <dbReference type="ARBA" id="ARBA00022771"/>
    </source>
</evidence>
<dbReference type="GO" id="GO:0006511">
    <property type="term" value="P:ubiquitin-dependent protein catabolic process"/>
    <property type="evidence" value="ECO:0007669"/>
    <property type="project" value="TreeGrafter"/>
</dbReference>
<dbReference type="Gene3D" id="3.30.40.10">
    <property type="entry name" value="Zinc/RING finger domain, C3HC4 (zinc finger)"/>
    <property type="match status" value="1"/>
</dbReference>
<feature type="domain" description="RING-type" evidence="5">
    <location>
        <begin position="9"/>
        <end position="51"/>
    </location>
</feature>
<reference evidence="6 7" key="1">
    <citation type="submission" date="2016-09" db="EMBL/GenBank/DDBJ databases">
        <title>The draft genome of Dichanthelium oligosanthes: A C3 panicoid grass species.</title>
        <authorList>
            <person name="Studer A.J."/>
            <person name="Schnable J.C."/>
            <person name="Brutnell T.P."/>
        </authorList>
    </citation>
    <scope>NUCLEOTIDE SEQUENCE [LARGE SCALE GENOMIC DNA]</scope>
    <source>
        <strain evidence="7">cv. Kellogg 1175</strain>
        <tissue evidence="6">Leaf</tissue>
    </source>
</reference>
<protein>
    <recommendedName>
        <fullName evidence="5">RING-type domain-containing protein</fullName>
    </recommendedName>
</protein>
<dbReference type="EMBL" id="LWDX02027934">
    <property type="protein sequence ID" value="OEL29324.1"/>
    <property type="molecule type" value="Genomic_DNA"/>
</dbReference>
<gene>
    <name evidence="6" type="ORF">BAE44_0009657</name>
</gene>
<evidence type="ECO:0000313" key="7">
    <source>
        <dbReference type="Proteomes" id="UP000095767"/>
    </source>
</evidence>